<dbReference type="Proteomes" id="UP000290289">
    <property type="component" value="Chromosome 8"/>
</dbReference>
<evidence type="ECO:0000256" key="14">
    <source>
        <dbReference type="SAM" id="SignalP"/>
    </source>
</evidence>
<dbReference type="InterPro" id="IPR001251">
    <property type="entry name" value="CRAL-TRIO_dom"/>
</dbReference>
<feature type="chain" id="PRO_5019789758" description="CRAL-TRIO domain-containing protein" evidence="14">
    <location>
        <begin position="19"/>
        <end position="919"/>
    </location>
</feature>
<dbReference type="InterPro" id="IPR011074">
    <property type="entry name" value="CRAL/TRIO_N_dom"/>
</dbReference>
<dbReference type="GO" id="GO:0051301">
    <property type="term" value="P:cell division"/>
    <property type="evidence" value="ECO:0007669"/>
    <property type="project" value="UniProtKB-KW"/>
</dbReference>
<dbReference type="SUPFAM" id="SSF46938">
    <property type="entry name" value="CRAL/TRIO N-terminal domain"/>
    <property type="match status" value="1"/>
</dbReference>
<dbReference type="GO" id="GO:0016020">
    <property type="term" value="C:membrane"/>
    <property type="evidence" value="ECO:0007669"/>
    <property type="project" value="UniProtKB-SubCell"/>
</dbReference>
<dbReference type="SUPFAM" id="SSF103473">
    <property type="entry name" value="MFS general substrate transporter"/>
    <property type="match status" value="1"/>
</dbReference>
<feature type="compositionally biased region" description="Basic and acidic residues" evidence="12">
    <location>
        <begin position="472"/>
        <end position="492"/>
    </location>
</feature>
<feature type="transmembrane region" description="Helical" evidence="13">
    <location>
        <begin position="132"/>
        <end position="152"/>
    </location>
</feature>
<evidence type="ECO:0000256" key="1">
    <source>
        <dbReference type="ARBA" id="ARBA00004141"/>
    </source>
</evidence>
<gene>
    <name evidence="17" type="ORF">DVH24_033347</name>
</gene>
<evidence type="ECO:0000256" key="6">
    <source>
        <dbReference type="ARBA" id="ARBA00022618"/>
    </source>
</evidence>
<dbReference type="SMART" id="SM00516">
    <property type="entry name" value="SEC14"/>
    <property type="match status" value="1"/>
</dbReference>
<proteinExistence type="inferred from homology"/>
<evidence type="ECO:0000256" key="12">
    <source>
        <dbReference type="SAM" id="MobiDB-lite"/>
    </source>
</evidence>
<feature type="transmembrane region" description="Helical" evidence="13">
    <location>
        <begin position="256"/>
        <end position="277"/>
    </location>
</feature>
<keyword evidence="4" id="KW-0813">Transport</keyword>
<keyword evidence="8 13" id="KW-1133">Transmembrane helix</keyword>
<name>A0A498JGD0_MALDO</name>
<evidence type="ECO:0000256" key="2">
    <source>
        <dbReference type="ARBA" id="ARBA00004496"/>
    </source>
</evidence>
<keyword evidence="14" id="KW-0732">Signal</keyword>
<organism evidence="17 18">
    <name type="scientific">Malus domestica</name>
    <name type="common">Apple</name>
    <name type="synonym">Pyrus malus</name>
    <dbReference type="NCBI Taxonomy" id="3750"/>
    <lineage>
        <taxon>Eukaryota</taxon>
        <taxon>Viridiplantae</taxon>
        <taxon>Streptophyta</taxon>
        <taxon>Embryophyta</taxon>
        <taxon>Tracheophyta</taxon>
        <taxon>Spermatophyta</taxon>
        <taxon>Magnoliopsida</taxon>
        <taxon>eudicotyledons</taxon>
        <taxon>Gunneridae</taxon>
        <taxon>Pentapetalae</taxon>
        <taxon>rosids</taxon>
        <taxon>fabids</taxon>
        <taxon>Rosales</taxon>
        <taxon>Rosaceae</taxon>
        <taxon>Amygdaloideae</taxon>
        <taxon>Maleae</taxon>
        <taxon>Malus</taxon>
    </lineage>
</organism>
<dbReference type="CDD" id="cd00170">
    <property type="entry name" value="SEC14"/>
    <property type="match status" value="1"/>
</dbReference>
<feature type="region of interest" description="Disordered" evidence="12">
    <location>
        <begin position="422"/>
        <end position="497"/>
    </location>
</feature>
<reference evidence="17 18" key="1">
    <citation type="submission" date="2018-10" db="EMBL/GenBank/DDBJ databases">
        <title>A high-quality apple genome assembly.</title>
        <authorList>
            <person name="Hu J."/>
        </authorList>
    </citation>
    <scope>NUCLEOTIDE SEQUENCE [LARGE SCALE GENOMIC DNA]</scope>
    <source>
        <strain evidence="18">cv. HFTH1</strain>
        <tissue evidence="17">Young leaf</tissue>
    </source>
</reference>
<sequence length="919" mass="102231">MVFALLLFLLGNRTYRYGSKGDEESPFVRIGKVFVAALRNWRTTPLAVTSQEESRGTLPHESSEQFKFLNKALLAPDDLKENRRVCTIVDVEEAKAVLRLFPIWAVVFAQNSTFFTKQGATMDRTIVSGFDIPAASLQTFISITIVIFVPIYDRIFVPTARAYTRKPSGITMLQRIGTGMFISIISMVIAALVEMKRLKTAKDYGLLDTPSATVPMSVWWLVPQYLLAGLADFFTMVGLQEFFYDQVPNELRSVGLALYLSIFGVGSFLSSFLISAIDDVTGLEGESSWFSNNLNRAHLDYFYWLLGGISVEHQKPEAAAAPEPPPSEEVVVVADAPPADKAVTEKEAVLVPEPEAEAEKPAVTTTEEVEDKAAPKADEDKKVIAQSVSFKEESYVVGELPEPQKKALDELKQLIQEALNKHEFTAPPPTKEEEKPVAAAAEEKKEEGKTEEVPPKAEEEPKTEEASASVTEAKEEAKAEAVEEAKEEKKPEVEEETVVVTETVVEKITETVDDDGAKTVEAIEETIVAVVPAPAAEAEAASAKETEVAATEAAPAAAAAEETKAEAEPPVAPEEVDIWGIPLLGDERSDVVLLKFLRARDFKVKEAFAMIKNTVRWRKEWGIEGLLEEDLGSHWDKVVFTHGVDKEGHPVCYNVFGEFQNKELYQNTFTDEEKRSKFIKWRIQFLEKSIRKFDFNPTGISTIVQVNDLKNFPGFFNREHNQVTNQALQLLQDNYPEFVAKQVFINVPWWYLAFNRMISPFLTQRTKSKFVFAGPSKSAETLFKYIGPEHVPVKYGGLSKEGVEGEHEFTTSDPVAEVTVKPASKHTVEIPVSECGEVLVWEVRVVGWEVSYGAEFVPSAEDSYTIILQKTRKVGAADEPVISNTYKIGEAGKVVLTIDNQSSKKKKLLYRSKTKPSEI</sequence>
<dbReference type="Gene3D" id="2.60.120.680">
    <property type="entry name" value="GOLD domain"/>
    <property type="match status" value="1"/>
</dbReference>
<feature type="transmembrane region" description="Helical" evidence="13">
    <location>
        <begin position="225"/>
        <end position="244"/>
    </location>
</feature>
<keyword evidence="11" id="KW-0131">Cell cycle</keyword>
<dbReference type="PANTHER" id="PTHR45932">
    <property type="entry name" value="PATELLIN-1"/>
    <property type="match status" value="1"/>
</dbReference>
<dbReference type="Pfam" id="PF25099">
    <property type="entry name" value="GOLD_PATL1_C"/>
    <property type="match status" value="1"/>
</dbReference>
<evidence type="ECO:0000256" key="10">
    <source>
        <dbReference type="ARBA" id="ARBA00023136"/>
    </source>
</evidence>
<accession>A0A498JGD0</accession>
<evidence type="ECO:0000256" key="3">
    <source>
        <dbReference type="ARBA" id="ARBA00007155"/>
    </source>
</evidence>
<dbReference type="Pfam" id="PF00650">
    <property type="entry name" value="CRAL_TRIO"/>
    <property type="match status" value="1"/>
</dbReference>
<keyword evidence="7 13" id="KW-0812">Transmembrane</keyword>
<feature type="transmembrane region" description="Helical" evidence="13">
    <location>
        <begin position="173"/>
        <end position="193"/>
    </location>
</feature>
<dbReference type="InterPro" id="IPR036259">
    <property type="entry name" value="MFS_trans_sf"/>
</dbReference>
<evidence type="ECO:0000259" key="16">
    <source>
        <dbReference type="PROSITE" id="PS50866"/>
    </source>
</evidence>
<evidence type="ECO:0000256" key="11">
    <source>
        <dbReference type="ARBA" id="ARBA00023306"/>
    </source>
</evidence>
<dbReference type="STRING" id="3750.A0A498JGD0"/>
<dbReference type="SUPFAM" id="SSF101576">
    <property type="entry name" value="Supernatant protein factor (SPF), C-terminal domain"/>
    <property type="match status" value="1"/>
</dbReference>
<dbReference type="PROSITE" id="PS50866">
    <property type="entry name" value="GOLD"/>
    <property type="match status" value="1"/>
</dbReference>
<dbReference type="Pfam" id="PF03765">
    <property type="entry name" value="CRAL_TRIO_N"/>
    <property type="match status" value="1"/>
</dbReference>
<evidence type="ECO:0000256" key="4">
    <source>
        <dbReference type="ARBA" id="ARBA00022448"/>
    </source>
</evidence>
<dbReference type="GO" id="GO:0022857">
    <property type="term" value="F:transmembrane transporter activity"/>
    <property type="evidence" value="ECO:0007669"/>
    <property type="project" value="InterPro"/>
</dbReference>
<feature type="domain" description="CRAL-TRIO" evidence="15">
    <location>
        <begin position="627"/>
        <end position="803"/>
    </location>
</feature>
<dbReference type="InterPro" id="IPR036273">
    <property type="entry name" value="CRAL/TRIO_N_dom_sf"/>
</dbReference>
<dbReference type="GO" id="GO:0008289">
    <property type="term" value="F:lipid binding"/>
    <property type="evidence" value="ECO:0007669"/>
    <property type="project" value="UniProtKB-KW"/>
</dbReference>
<dbReference type="InterPro" id="IPR044834">
    <property type="entry name" value="PATL"/>
</dbReference>
<dbReference type="Gene3D" id="3.40.525.10">
    <property type="entry name" value="CRAL-TRIO lipid binding domain"/>
    <property type="match status" value="1"/>
</dbReference>
<comment type="caution">
    <text evidence="17">The sequence shown here is derived from an EMBL/GenBank/DDBJ whole genome shotgun (WGS) entry which is preliminary data.</text>
</comment>
<evidence type="ECO:0000256" key="13">
    <source>
        <dbReference type="SAM" id="Phobius"/>
    </source>
</evidence>
<dbReference type="PANTHER" id="PTHR45932:SF27">
    <property type="entry name" value="PATELLIN-2"/>
    <property type="match status" value="1"/>
</dbReference>
<dbReference type="PROSITE" id="PS50191">
    <property type="entry name" value="CRAL_TRIO"/>
    <property type="match status" value="1"/>
</dbReference>
<dbReference type="GO" id="GO:0005737">
    <property type="term" value="C:cytoplasm"/>
    <property type="evidence" value="ECO:0007669"/>
    <property type="project" value="UniProtKB-SubCell"/>
</dbReference>
<evidence type="ECO:0000313" key="17">
    <source>
        <dbReference type="EMBL" id="RXH92451.1"/>
    </source>
</evidence>
<keyword evidence="9" id="KW-0446">Lipid-binding</keyword>
<comment type="subcellular location">
    <subcellularLocation>
        <location evidence="2">Cytoplasm</location>
    </subcellularLocation>
    <subcellularLocation>
        <location evidence="1">Membrane</location>
        <topology evidence="1">Multi-pass membrane protein</topology>
    </subcellularLocation>
</comment>
<dbReference type="InterPro" id="IPR000109">
    <property type="entry name" value="POT_fam"/>
</dbReference>
<dbReference type="SMART" id="SM01100">
    <property type="entry name" value="CRAL_TRIO_N"/>
    <property type="match status" value="1"/>
</dbReference>
<evidence type="ECO:0000313" key="18">
    <source>
        <dbReference type="Proteomes" id="UP000290289"/>
    </source>
</evidence>
<dbReference type="Pfam" id="PF00854">
    <property type="entry name" value="PTR2"/>
    <property type="match status" value="1"/>
</dbReference>
<feature type="compositionally biased region" description="Basic and acidic residues" evidence="12">
    <location>
        <begin position="371"/>
        <end position="380"/>
    </location>
</feature>
<feature type="signal peptide" evidence="14">
    <location>
        <begin position="1"/>
        <end position="18"/>
    </location>
</feature>
<evidence type="ECO:0000256" key="8">
    <source>
        <dbReference type="ARBA" id="ARBA00022989"/>
    </source>
</evidence>
<keyword evidence="10 13" id="KW-0472">Membrane</keyword>
<dbReference type="InterPro" id="IPR036598">
    <property type="entry name" value="GOLD_dom_sf"/>
</dbReference>
<dbReference type="SUPFAM" id="SSF52087">
    <property type="entry name" value="CRAL/TRIO domain"/>
    <property type="match status" value="1"/>
</dbReference>
<dbReference type="AlphaFoldDB" id="A0A498JGD0"/>
<dbReference type="InterPro" id="IPR036865">
    <property type="entry name" value="CRAL-TRIO_dom_sf"/>
</dbReference>
<evidence type="ECO:0000256" key="5">
    <source>
        <dbReference type="ARBA" id="ARBA00022490"/>
    </source>
</evidence>
<keyword evidence="5" id="KW-0963">Cytoplasm</keyword>
<feature type="region of interest" description="Disordered" evidence="12">
    <location>
        <begin position="350"/>
        <end position="380"/>
    </location>
</feature>
<dbReference type="EMBL" id="RDQH01000334">
    <property type="protein sequence ID" value="RXH92451.1"/>
    <property type="molecule type" value="Genomic_DNA"/>
</dbReference>
<keyword evidence="6" id="KW-0132">Cell division</keyword>
<comment type="similarity">
    <text evidence="3">Belongs to the patellin family.</text>
</comment>
<protein>
    <recommendedName>
        <fullName evidence="19">CRAL-TRIO domain-containing protein</fullName>
    </recommendedName>
</protein>
<dbReference type="InterPro" id="IPR009038">
    <property type="entry name" value="GOLD_dom"/>
</dbReference>
<evidence type="ECO:0008006" key="19">
    <source>
        <dbReference type="Google" id="ProtNLM"/>
    </source>
</evidence>
<evidence type="ECO:0000256" key="9">
    <source>
        <dbReference type="ARBA" id="ARBA00023121"/>
    </source>
</evidence>
<feature type="compositionally biased region" description="Basic and acidic residues" evidence="12">
    <location>
        <begin position="422"/>
        <end position="465"/>
    </location>
</feature>
<dbReference type="InterPro" id="IPR056794">
    <property type="entry name" value="PATL1-6_C_GOLD"/>
</dbReference>
<keyword evidence="18" id="KW-1185">Reference proteome</keyword>
<evidence type="ECO:0000259" key="15">
    <source>
        <dbReference type="PROSITE" id="PS50191"/>
    </source>
</evidence>
<dbReference type="Gene3D" id="1.20.1250.20">
    <property type="entry name" value="MFS general substrate transporter like domains"/>
    <property type="match status" value="1"/>
</dbReference>
<feature type="domain" description="GOLD" evidence="16">
    <location>
        <begin position="808"/>
        <end position="914"/>
    </location>
</feature>
<evidence type="ECO:0000256" key="7">
    <source>
        <dbReference type="ARBA" id="ARBA00022692"/>
    </source>
</evidence>